<evidence type="ECO:0008006" key="6">
    <source>
        <dbReference type="Google" id="ProtNLM"/>
    </source>
</evidence>
<dbReference type="EMBL" id="SDMK01000002">
    <property type="protein sequence ID" value="RXS95518.1"/>
    <property type="molecule type" value="Genomic_DNA"/>
</dbReference>
<accession>A0A4Q1SF38</accession>
<dbReference type="InterPro" id="IPR019405">
    <property type="entry name" value="Lactonase_7-beta_prop"/>
</dbReference>
<evidence type="ECO:0000256" key="1">
    <source>
        <dbReference type="ARBA" id="ARBA00005564"/>
    </source>
</evidence>
<name>A0A4Q1SF38_9BACT</name>
<comment type="caution">
    <text evidence="4">The sequence shown here is derived from an EMBL/GenBank/DDBJ whole genome shotgun (WGS) entry which is preliminary data.</text>
</comment>
<dbReference type="GO" id="GO:0006006">
    <property type="term" value="P:glucose metabolic process"/>
    <property type="evidence" value="ECO:0007669"/>
    <property type="project" value="UniProtKB-KW"/>
</dbReference>
<dbReference type="Pfam" id="PF10282">
    <property type="entry name" value="Lactonase"/>
    <property type="match status" value="1"/>
</dbReference>
<proteinExistence type="inferred from homology"/>
<evidence type="ECO:0000313" key="4">
    <source>
        <dbReference type="EMBL" id="RXS95518.1"/>
    </source>
</evidence>
<keyword evidence="3" id="KW-1133">Transmembrane helix</keyword>
<keyword evidence="5" id="KW-1185">Reference proteome</keyword>
<keyword evidence="2" id="KW-0119">Carbohydrate metabolism</keyword>
<evidence type="ECO:0000256" key="3">
    <source>
        <dbReference type="SAM" id="Phobius"/>
    </source>
</evidence>
<reference evidence="4 5" key="1">
    <citation type="journal article" date="2016" name="Int. J. Syst. Evol. Microbiol.">
        <title>Acidipila dinghuensis sp. nov., an acidobacterium isolated from forest soil.</title>
        <authorList>
            <person name="Jiang Y.W."/>
            <person name="Wang J."/>
            <person name="Chen M.H."/>
            <person name="Lv Y.Y."/>
            <person name="Qiu L.H."/>
        </authorList>
    </citation>
    <scope>NUCLEOTIDE SEQUENCE [LARGE SCALE GENOMIC DNA]</scope>
    <source>
        <strain evidence="4 5">DHOF10</strain>
    </source>
</reference>
<keyword evidence="2" id="KW-0313">Glucose metabolism</keyword>
<dbReference type="PROSITE" id="PS51257">
    <property type="entry name" value="PROKAR_LIPOPROTEIN"/>
    <property type="match status" value="1"/>
</dbReference>
<keyword evidence="3" id="KW-0812">Transmembrane</keyword>
<gene>
    <name evidence="4" type="ORF">ESZ00_13170</name>
</gene>
<evidence type="ECO:0000256" key="2">
    <source>
        <dbReference type="ARBA" id="ARBA00022526"/>
    </source>
</evidence>
<dbReference type="Gene3D" id="2.130.10.10">
    <property type="entry name" value="YVTN repeat-like/Quinoprotein amine dehydrogenase"/>
    <property type="match status" value="2"/>
</dbReference>
<dbReference type="InterPro" id="IPR050282">
    <property type="entry name" value="Cycloisomerase_2"/>
</dbReference>
<dbReference type="PANTHER" id="PTHR30344">
    <property type="entry name" value="6-PHOSPHOGLUCONOLACTONASE-RELATED"/>
    <property type="match status" value="1"/>
</dbReference>
<dbReference type="PANTHER" id="PTHR30344:SF1">
    <property type="entry name" value="6-PHOSPHOGLUCONOLACTONASE"/>
    <property type="match status" value="1"/>
</dbReference>
<feature type="transmembrane region" description="Helical" evidence="3">
    <location>
        <begin position="12"/>
        <end position="32"/>
    </location>
</feature>
<evidence type="ECO:0000313" key="5">
    <source>
        <dbReference type="Proteomes" id="UP000290253"/>
    </source>
</evidence>
<dbReference type="AlphaFoldDB" id="A0A4Q1SF38"/>
<comment type="similarity">
    <text evidence="1">Belongs to the cycloisomerase 2 family.</text>
</comment>
<dbReference type="InterPro" id="IPR015943">
    <property type="entry name" value="WD40/YVTN_repeat-like_dom_sf"/>
</dbReference>
<keyword evidence="3" id="KW-0472">Membrane</keyword>
<dbReference type="SUPFAM" id="SSF75011">
    <property type="entry name" value="3-carboxy-cis,cis-mucoante lactonizing enzyme"/>
    <property type="match status" value="1"/>
</dbReference>
<dbReference type="Proteomes" id="UP000290253">
    <property type="component" value="Unassembled WGS sequence"/>
</dbReference>
<protein>
    <recommendedName>
        <fullName evidence="6">6-phosphogluconolactonase</fullName>
    </recommendedName>
</protein>
<dbReference type="OrthoDB" id="9798862at2"/>
<organism evidence="4 5">
    <name type="scientific">Silvibacterium dinghuense</name>
    <dbReference type="NCBI Taxonomy" id="1560006"/>
    <lineage>
        <taxon>Bacteria</taxon>
        <taxon>Pseudomonadati</taxon>
        <taxon>Acidobacteriota</taxon>
        <taxon>Terriglobia</taxon>
        <taxon>Terriglobales</taxon>
        <taxon>Acidobacteriaceae</taxon>
        <taxon>Silvibacterium</taxon>
    </lineage>
</organism>
<dbReference type="GO" id="GO:0017057">
    <property type="term" value="F:6-phosphogluconolactonase activity"/>
    <property type="evidence" value="ECO:0007669"/>
    <property type="project" value="TreeGrafter"/>
</dbReference>
<sequence length="376" mass="37085">MSPSLRSRCERFGAPVLLVVLLLMAGCGKFFVSESSGSSGSSGTGNYLYVANATTGSVAGFSLSSSGLAVTSNSPYSLGVAPSSIAATPNGAFTYVASLAGAIYGYSVGTGGALSLLNSGSAVVSQISPNAIAIDPTGKWLVAVDLTPTAYLFSINTSTGLLTSAGNIALDSGSPNAITFTPAGTLAYVSLGTGGVDILTFNASTGALGKSNLILKPKSTNNADYGLAVDPESKYLFVTETGLNGVRVLSIASNGGLTEISGSPYATGLGPVAVLVDSTGSYVYVANRTDGTISAFTLTSSTGALSKISGSPFTTGTNPASLVEDQTDAYLAVANSGGSPDLQVFTIGSGTGALTSLATATTGTDPTGALAVVSAK</sequence>